<name>A0A212FN62_DANPL</name>
<dbReference type="KEGG" id="dpl:KGM_214023B"/>
<gene>
    <name evidence="1" type="ORF">KGM_214023B</name>
</gene>
<sequence length="77" mass="8697">FLLYYDRVQADVCSSYLDVCCNVPDVRPPDNPITPKPPKFREGCGWRNPDGIGFKTIGDNDGESKFGEFPWMVAILK</sequence>
<protein>
    <submittedName>
        <fullName evidence="1">Masquerade serine proteinase</fullName>
    </submittedName>
</protein>
<keyword evidence="2" id="KW-1185">Reference proteome</keyword>
<dbReference type="EMBL" id="AGBW02006953">
    <property type="protein sequence ID" value="OWR55175.1"/>
    <property type="molecule type" value="Genomic_DNA"/>
</dbReference>
<comment type="caution">
    <text evidence="1">The sequence shown here is derived from an EMBL/GenBank/DDBJ whole genome shotgun (WGS) entry which is preliminary data.</text>
</comment>
<organism evidence="1 2">
    <name type="scientific">Danaus plexippus plexippus</name>
    <dbReference type="NCBI Taxonomy" id="278856"/>
    <lineage>
        <taxon>Eukaryota</taxon>
        <taxon>Metazoa</taxon>
        <taxon>Ecdysozoa</taxon>
        <taxon>Arthropoda</taxon>
        <taxon>Hexapoda</taxon>
        <taxon>Insecta</taxon>
        <taxon>Pterygota</taxon>
        <taxon>Neoptera</taxon>
        <taxon>Endopterygota</taxon>
        <taxon>Lepidoptera</taxon>
        <taxon>Glossata</taxon>
        <taxon>Ditrysia</taxon>
        <taxon>Papilionoidea</taxon>
        <taxon>Nymphalidae</taxon>
        <taxon>Danainae</taxon>
        <taxon>Danaini</taxon>
        <taxon>Danaina</taxon>
        <taxon>Danaus</taxon>
        <taxon>Danaus</taxon>
    </lineage>
</organism>
<dbReference type="InParanoid" id="A0A212FN62"/>
<dbReference type="Proteomes" id="UP000007151">
    <property type="component" value="Unassembled WGS sequence"/>
</dbReference>
<reference evidence="1 2" key="1">
    <citation type="journal article" date="2011" name="Cell">
        <title>The monarch butterfly genome yields insights into long-distance migration.</title>
        <authorList>
            <person name="Zhan S."/>
            <person name="Merlin C."/>
            <person name="Boore J.L."/>
            <person name="Reppert S.M."/>
        </authorList>
    </citation>
    <scope>NUCLEOTIDE SEQUENCE [LARGE SCALE GENOMIC DNA]</scope>
    <source>
        <strain evidence="1">F-2</strain>
    </source>
</reference>
<evidence type="ECO:0000313" key="2">
    <source>
        <dbReference type="Proteomes" id="UP000007151"/>
    </source>
</evidence>
<evidence type="ECO:0000313" key="1">
    <source>
        <dbReference type="EMBL" id="OWR55175.1"/>
    </source>
</evidence>
<dbReference type="AlphaFoldDB" id="A0A212FN62"/>
<proteinExistence type="predicted"/>
<dbReference type="STRING" id="278856.A0A212FN62"/>
<feature type="non-terminal residue" evidence="1">
    <location>
        <position position="1"/>
    </location>
</feature>
<accession>A0A212FN62</accession>